<accession>A0A8T1YMW1</accession>
<dbReference type="PANTHER" id="PTHR31734:SF260">
    <property type="entry name" value="AUXIN-RESPONSIVE PROTEIN IAA14"/>
    <property type="match status" value="1"/>
</dbReference>
<reference evidence="11 12" key="1">
    <citation type="submission" date="2020-12" db="EMBL/GenBank/DDBJ databases">
        <title>Concerted genomic and epigenomic changes stabilize Arabidopsis allopolyploids.</title>
        <authorList>
            <person name="Chen Z."/>
        </authorList>
    </citation>
    <scope>NUCLEOTIDE SEQUENCE [LARGE SCALE GENOMIC DNA]</scope>
    <source>
        <strain evidence="11">As9502</strain>
        <tissue evidence="11">Leaf</tissue>
    </source>
</reference>
<feature type="transmembrane region" description="Helical" evidence="9">
    <location>
        <begin position="213"/>
        <end position="240"/>
    </location>
</feature>
<dbReference type="GO" id="GO:0005634">
    <property type="term" value="C:nucleus"/>
    <property type="evidence" value="ECO:0007669"/>
    <property type="project" value="UniProtKB-SubCell"/>
</dbReference>
<comment type="similarity">
    <text evidence="2 8">Belongs to the Aux/IAA family.</text>
</comment>
<proteinExistence type="inferred from homology"/>
<organism evidence="11 12">
    <name type="scientific">Arabidopsis suecica</name>
    <name type="common">Swedish thale-cress</name>
    <name type="synonym">Cardaminopsis suecica</name>
    <dbReference type="NCBI Taxonomy" id="45249"/>
    <lineage>
        <taxon>Eukaryota</taxon>
        <taxon>Viridiplantae</taxon>
        <taxon>Streptophyta</taxon>
        <taxon>Embryophyta</taxon>
        <taxon>Tracheophyta</taxon>
        <taxon>Spermatophyta</taxon>
        <taxon>Magnoliopsida</taxon>
        <taxon>eudicotyledons</taxon>
        <taxon>Gunneridae</taxon>
        <taxon>Pentapetalae</taxon>
        <taxon>rosids</taxon>
        <taxon>malvids</taxon>
        <taxon>Brassicales</taxon>
        <taxon>Brassicaceae</taxon>
        <taxon>Camelineae</taxon>
        <taxon>Arabidopsis</taxon>
    </lineage>
</organism>
<dbReference type="InterPro" id="IPR033389">
    <property type="entry name" value="AUX/IAA_dom"/>
</dbReference>
<keyword evidence="3 8" id="KW-0678">Repressor</keyword>
<dbReference type="InterPro" id="IPR053793">
    <property type="entry name" value="PB1-like"/>
</dbReference>
<comment type="subunit">
    <text evidence="8">Homodimers and heterodimers.</text>
</comment>
<evidence type="ECO:0000256" key="8">
    <source>
        <dbReference type="RuleBase" id="RU004549"/>
    </source>
</evidence>
<keyword evidence="9" id="KW-0812">Transmembrane</keyword>
<dbReference type="GO" id="GO:0006355">
    <property type="term" value="P:regulation of DNA-templated transcription"/>
    <property type="evidence" value="ECO:0007669"/>
    <property type="project" value="InterPro"/>
</dbReference>
<gene>
    <name evidence="11" type="ORF">ISN44_As12g028250</name>
</gene>
<dbReference type="OrthoDB" id="642974at2759"/>
<dbReference type="FunFam" id="3.10.20.90:FF:000078">
    <property type="entry name" value="Auxin-responsive protein"/>
    <property type="match status" value="1"/>
</dbReference>
<feature type="domain" description="PB1" evidence="10">
    <location>
        <begin position="110"/>
        <end position="210"/>
    </location>
</feature>
<protein>
    <recommendedName>
        <fullName evidence="8">Auxin-responsive protein</fullName>
    </recommendedName>
</protein>
<dbReference type="Pfam" id="PF02309">
    <property type="entry name" value="AUX_IAA"/>
    <property type="match status" value="1"/>
</dbReference>
<evidence type="ECO:0000256" key="9">
    <source>
        <dbReference type="SAM" id="Phobius"/>
    </source>
</evidence>
<evidence type="ECO:0000256" key="3">
    <source>
        <dbReference type="ARBA" id="ARBA00022491"/>
    </source>
</evidence>
<evidence type="ECO:0000259" key="10">
    <source>
        <dbReference type="PROSITE" id="PS51745"/>
    </source>
</evidence>
<comment type="subcellular location">
    <subcellularLocation>
        <location evidence="1 8">Nucleus</location>
    </subcellularLocation>
</comment>
<keyword evidence="4 8" id="KW-0805">Transcription regulation</keyword>
<evidence type="ECO:0000313" key="12">
    <source>
        <dbReference type="Proteomes" id="UP000694251"/>
    </source>
</evidence>
<keyword evidence="12" id="KW-1185">Reference proteome</keyword>
<evidence type="ECO:0000313" key="11">
    <source>
        <dbReference type="EMBL" id="KAG7547601.1"/>
    </source>
</evidence>
<evidence type="ECO:0000256" key="4">
    <source>
        <dbReference type="ARBA" id="ARBA00023015"/>
    </source>
</evidence>
<evidence type="ECO:0000256" key="7">
    <source>
        <dbReference type="ARBA" id="ARBA00023294"/>
    </source>
</evidence>
<evidence type="ECO:0000256" key="6">
    <source>
        <dbReference type="ARBA" id="ARBA00023242"/>
    </source>
</evidence>
<dbReference type="GO" id="GO:0009734">
    <property type="term" value="P:auxin-activated signaling pathway"/>
    <property type="evidence" value="ECO:0007669"/>
    <property type="project" value="UniProtKB-UniRule"/>
</dbReference>
<comment type="function">
    <text evidence="8">Aux/IAA proteins are short-lived transcriptional factors that function as repressors of early auxin response genes at low auxin concentrations.</text>
</comment>
<sequence>MNLKETELCLGLPGGAETVECPSKSGVGNKRGFSETVDLKLNLQSNKQGPVDLKVNGAPKEKTFLKDPSKPPAKAQVVGWPPVRNYRKNVMANQKSGEAEEAMSSGGGTVAFVKVSMDGAPYLRKVDLKMYNSYKDLSDALAKMFSSFTMGSYGAQGMIDFMNESKVMDLLNSSEYVPSYEDKDGDWMLVSDVPWPMFVESCKRLRIMKGSEAIGLGTFSFLFVSLSGSFFFPIMFLLLFHPIGFQLQERWRSSRTDHEQQKKNKDNMH</sequence>
<dbReference type="InterPro" id="IPR003311">
    <property type="entry name" value="AUX_IAA"/>
</dbReference>
<evidence type="ECO:0000256" key="5">
    <source>
        <dbReference type="ARBA" id="ARBA00023163"/>
    </source>
</evidence>
<comment type="caution">
    <text evidence="11">The sequence shown here is derived from an EMBL/GenBank/DDBJ whole genome shotgun (WGS) entry which is preliminary data.</text>
</comment>
<keyword evidence="6 8" id="KW-0539">Nucleus</keyword>
<dbReference type="PROSITE" id="PS51745">
    <property type="entry name" value="PB1"/>
    <property type="match status" value="1"/>
</dbReference>
<evidence type="ECO:0000256" key="1">
    <source>
        <dbReference type="ARBA" id="ARBA00004123"/>
    </source>
</evidence>
<keyword evidence="9" id="KW-1133">Transmembrane helix</keyword>
<name>A0A8T1YMW1_ARASU</name>
<dbReference type="Proteomes" id="UP000694251">
    <property type="component" value="Chromosome 12"/>
</dbReference>
<evidence type="ECO:0000256" key="2">
    <source>
        <dbReference type="ARBA" id="ARBA00006728"/>
    </source>
</evidence>
<dbReference type="EMBL" id="JAEFBJ010000012">
    <property type="protein sequence ID" value="KAG7547601.1"/>
    <property type="molecule type" value="Genomic_DNA"/>
</dbReference>
<dbReference type="AlphaFoldDB" id="A0A8T1YMW1"/>
<keyword evidence="9" id="KW-0472">Membrane</keyword>
<dbReference type="PANTHER" id="PTHR31734">
    <property type="entry name" value="AUXIN-RESPONSIVE PROTEIN IAA17"/>
    <property type="match status" value="1"/>
</dbReference>
<keyword evidence="7 8" id="KW-0927">Auxin signaling pathway</keyword>
<keyword evidence="5 8" id="KW-0804">Transcription</keyword>